<keyword evidence="3" id="KW-0408">Iron</keyword>
<dbReference type="InterPro" id="IPR001128">
    <property type="entry name" value="Cyt_P450"/>
</dbReference>
<name>A0A2N9EUE7_FAGSY</name>
<sequence length="358" mass="40839">MDQDLNRYILMNEGKGLVPGYPKSMLDLVGKTNIAAVHGAAHKYIRGSLLSLIGSGAIKDQLFPDIDKFMRSFINNWEDKTIDIQDKTIEMAFYISFRQIIEVEADSIYKAFKEEFDKVATGTLSLAIYIPGSNYYQGLQARKKAIKILKQIIADRKASGKTHNDMLAELVGNEKTRYHLNEEQIFDQVFTILYSGYETVSITTMMAIKYLHDNPKALQQLREEHFAIRERKKPDEPIDWNDYKSMSFTRAVILETSRLATVVNGVLRKTTQDVELNGMLTQQTYNFIYNIVFEVKDSSFQKDGKYIFSQGGSTMIQASIQSLLHSILGDGWIRAWSLTNTASYLELEAGCVLERNWA</sequence>
<dbReference type="EMBL" id="OIVN01000335">
    <property type="protein sequence ID" value="SPC78498.1"/>
    <property type="molecule type" value="Genomic_DNA"/>
</dbReference>
<dbReference type="GO" id="GO:0016125">
    <property type="term" value="P:sterol metabolic process"/>
    <property type="evidence" value="ECO:0007669"/>
    <property type="project" value="TreeGrafter"/>
</dbReference>
<keyword evidence="2" id="KW-0479">Metal-binding</keyword>
<dbReference type="GO" id="GO:0016705">
    <property type="term" value="F:oxidoreductase activity, acting on paired donors, with incorporation or reduction of molecular oxygen"/>
    <property type="evidence" value="ECO:0007669"/>
    <property type="project" value="InterPro"/>
</dbReference>
<gene>
    <name evidence="4" type="ORF">FSB_LOCUS6380</name>
</gene>
<evidence type="ECO:0000313" key="4">
    <source>
        <dbReference type="EMBL" id="SPC78498.1"/>
    </source>
</evidence>
<dbReference type="Gene3D" id="1.10.630.10">
    <property type="entry name" value="Cytochrome P450"/>
    <property type="match status" value="1"/>
</dbReference>
<dbReference type="PANTHER" id="PTHR24286:SF105">
    <property type="entry name" value="CYTOCHROME P450 85A-LIKE"/>
    <property type="match status" value="1"/>
</dbReference>
<dbReference type="GO" id="GO:0004497">
    <property type="term" value="F:monooxygenase activity"/>
    <property type="evidence" value="ECO:0007669"/>
    <property type="project" value="InterPro"/>
</dbReference>
<dbReference type="GO" id="GO:0016132">
    <property type="term" value="P:brassinosteroid biosynthetic process"/>
    <property type="evidence" value="ECO:0007669"/>
    <property type="project" value="TreeGrafter"/>
</dbReference>
<dbReference type="AlphaFoldDB" id="A0A2N9EUE7"/>
<dbReference type="Pfam" id="PF00067">
    <property type="entry name" value="p450"/>
    <property type="match status" value="1"/>
</dbReference>
<evidence type="ECO:0000256" key="1">
    <source>
        <dbReference type="ARBA" id="ARBA00010617"/>
    </source>
</evidence>
<dbReference type="SUPFAM" id="SSF48264">
    <property type="entry name" value="Cytochrome P450"/>
    <property type="match status" value="1"/>
</dbReference>
<dbReference type="PANTHER" id="PTHR24286">
    <property type="entry name" value="CYTOCHROME P450 26"/>
    <property type="match status" value="1"/>
</dbReference>
<dbReference type="InterPro" id="IPR036396">
    <property type="entry name" value="Cyt_P450_sf"/>
</dbReference>
<reference evidence="4" key="1">
    <citation type="submission" date="2018-02" db="EMBL/GenBank/DDBJ databases">
        <authorList>
            <person name="Cohen D.B."/>
            <person name="Kent A.D."/>
        </authorList>
    </citation>
    <scope>NUCLEOTIDE SEQUENCE</scope>
</reference>
<dbReference type="GO" id="GO:0020037">
    <property type="term" value="F:heme binding"/>
    <property type="evidence" value="ECO:0007669"/>
    <property type="project" value="InterPro"/>
</dbReference>
<evidence type="ECO:0008006" key="5">
    <source>
        <dbReference type="Google" id="ProtNLM"/>
    </source>
</evidence>
<proteinExistence type="inferred from homology"/>
<evidence type="ECO:0000256" key="2">
    <source>
        <dbReference type="ARBA" id="ARBA00022723"/>
    </source>
</evidence>
<comment type="similarity">
    <text evidence="1">Belongs to the cytochrome P450 family.</text>
</comment>
<protein>
    <recommendedName>
        <fullName evidence="5">Cytochrome P450</fullName>
    </recommendedName>
</protein>
<dbReference type="GO" id="GO:0005506">
    <property type="term" value="F:iron ion binding"/>
    <property type="evidence" value="ECO:0007669"/>
    <property type="project" value="InterPro"/>
</dbReference>
<accession>A0A2N9EUE7</accession>
<evidence type="ECO:0000256" key="3">
    <source>
        <dbReference type="ARBA" id="ARBA00023004"/>
    </source>
</evidence>
<dbReference type="GO" id="GO:0010268">
    <property type="term" value="P:brassinosteroid homeostasis"/>
    <property type="evidence" value="ECO:0007669"/>
    <property type="project" value="TreeGrafter"/>
</dbReference>
<organism evidence="4">
    <name type="scientific">Fagus sylvatica</name>
    <name type="common">Beechnut</name>
    <dbReference type="NCBI Taxonomy" id="28930"/>
    <lineage>
        <taxon>Eukaryota</taxon>
        <taxon>Viridiplantae</taxon>
        <taxon>Streptophyta</taxon>
        <taxon>Embryophyta</taxon>
        <taxon>Tracheophyta</taxon>
        <taxon>Spermatophyta</taxon>
        <taxon>Magnoliopsida</taxon>
        <taxon>eudicotyledons</taxon>
        <taxon>Gunneridae</taxon>
        <taxon>Pentapetalae</taxon>
        <taxon>rosids</taxon>
        <taxon>fabids</taxon>
        <taxon>Fagales</taxon>
        <taxon>Fagaceae</taxon>
        <taxon>Fagus</taxon>
    </lineage>
</organism>